<dbReference type="EMBL" id="SWFS01000369">
    <property type="protein sequence ID" value="KAA8908159.1"/>
    <property type="molecule type" value="Genomic_DNA"/>
</dbReference>
<sequence>MVATQKYLFALLASLAMVSASEEFDFEARTDDVSLEARQSAVLNGLQGSIMNRQQQIDKMNAQIREHPEHANAARVTTFIQGVDSQIDNAISTVANALAPLTGGLSVAIGHAILGPFVQSVTDGAEVFLGNLIGGALDMTTNPAMISRLTRSYTNLISQAGRYNINTSRLQSLQQQIQNHMPKN</sequence>
<comment type="caution">
    <text evidence="2">The sequence shown here is derived from an EMBL/GenBank/DDBJ whole genome shotgun (WGS) entry which is preliminary data.</text>
</comment>
<feature type="signal peptide" evidence="1">
    <location>
        <begin position="1"/>
        <end position="20"/>
    </location>
</feature>
<evidence type="ECO:0000313" key="2">
    <source>
        <dbReference type="EMBL" id="KAA8908159.1"/>
    </source>
</evidence>
<evidence type="ECO:0000313" key="3">
    <source>
        <dbReference type="Proteomes" id="UP000761534"/>
    </source>
</evidence>
<gene>
    <name evidence="2" type="ORF">TRICI_004813</name>
</gene>
<evidence type="ECO:0008006" key="4">
    <source>
        <dbReference type="Google" id="ProtNLM"/>
    </source>
</evidence>
<reference evidence="2" key="1">
    <citation type="journal article" date="2019" name="G3 (Bethesda)">
        <title>Genome Assemblies of Two Rare Opportunistic Yeast Pathogens: Diutina rugosa (syn. Candida rugosa) and Trichomonascus ciferrii (syn. Candida ciferrii).</title>
        <authorList>
            <person name="Mixao V."/>
            <person name="Saus E."/>
            <person name="Hansen A.P."/>
            <person name="Lass-Florl C."/>
            <person name="Gabaldon T."/>
        </authorList>
    </citation>
    <scope>NUCLEOTIDE SEQUENCE</scope>
    <source>
        <strain evidence="2">CBS 4856</strain>
    </source>
</reference>
<feature type="chain" id="PRO_5024963226" description="Salivary secreted protein" evidence="1">
    <location>
        <begin position="21"/>
        <end position="184"/>
    </location>
</feature>
<protein>
    <recommendedName>
        <fullName evidence="4">Salivary secreted protein</fullName>
    </recommendedName>
</protein>
<evidence type="ECO:0000256" key="1">
    <source>
        <dbReference type="SAM" id="SignalP"/>
    </source>
</evidence>
<accession>A0A642UZ44</accession>
<organism evidence="2 3">
    <name type="scientific">Trichomonascus ciferrii</name>
    <dbReference type="NCBI Taxonomy" id="44093"/>
    <lineage>
        <taxon>Eukaryota</taxon>
        <taxon>Fungi</taxon>
        <taxon>Dikarya</taxon>
        <taxon>Ascomycota</taxon>
        <taxon>Saccharomycotina</taxon>
        <taxon>Dipodascomycetes</taxon>
        <taxon>Dipodascales</taxon>
        <taxon>Trichomonascaceae</taxon>
        <taxon>Trichomonascus</taxon>
        <taxon>Trichomonascus ciferrii complex</taxon>
    </lineage>
</organism>
<keyword evidence="3" id="KW-1185">Reference proteome</keyword>
<proteinExistence type="predicted"/>
<dbReference type="AlphaFoldDB" id="A0A642UZ44"/>
<dbReference type="Proteomes" id="UP000761534">
    <property type="component" value="Unassembled WGS sequence"/>
</dbReference>
<keyword evidence="1" id="KW-0732">Signal</keyword>
<dbReference type="VEuPathDB" id="FungiDB:TRICI_004813"/>
<name>A0A642UZ44_9ASCO</name>